<dbReference type="Proteomes" id="UP000308600">
    <property type="component" value="Unassembled WGS sequence"/>
</dbReference>
<accession>A0ACD3A9N6</accession>
<sequence length="581" mass="65156">MVVDRKVHSPLCLAEASRTNILRQSSQAPSLVPSLIQPDRFNEPSGVQASSEQSSSPINHLPPELLTRIFIYIRRMALNHVYPSDHGKRPVLWWVVNEVCHRWRDIAQESAILWSYIPPSYPGPLIKRCLELSSSVPLVVHINKRTTKDQVYPPLKAALSRFRCLRISTFKSAFQELSFLQSNPAPLLESLSIDLSGPNRNGRFVLDNLCAGVTPRLRNVSLQGCGINLSSPFLANLSILEIRDPTPKFSGTAFLAVLRGLPSLVSLRMCRALQPPEDQTGYTQIPDTEVVILPSLRLLSVYGNSYVQDLDFLSHLSFPSTTILLFASDYPYHSRRPIAALSDFLRIHAQLFTPTKVVLDTVYGRLKLDLMNDDKTLCAFKMDSRSDMTPERHRLQCGPDLDELLSYLSISTITHLSTSFYVPPSAWPLNQLSVATILSATGIIEDFQTKSDLLWTPNFPHLRTLHLMHVVLDDNCKEGLVQALRARSTASCGLKKLVIDKCPQIDDDFVSLLGAVDGLNAVRFDGLNAVRCLCDGTGDEEKYLRRGFDYDHDLDAGEIIRPVGEIDPRLYVHSYLQDRDI</sequence>
<organism evidence="1 2">
    <name type="scientific">Pluteus cervinus</name>
    <dbReference type="NCBI Taxonomy" id="181527"/>
    <lineage>
        <taxon>Eukaryota</taxon>
        <taxon>Fungi</taxon>
        <taxon>Dikarya</taxon>
        <taxon>Basidiomycota</taxon>
        <taxon>Agaricomycotina</taxon>
        <taxon>Agaricomycetes</taxon>
        <taxon>Agaricomycetidae</taxon>
        <taxon>Agaricales</taxon>
        <taxon>Pluteineae</taxon>
        <taxon>Pluteaceae</taxon>
        <taxon>Pluteus</taxon>
    </lineage>
</organism>
<proteinExistence type="predicted"/>
<dbReference type="EMBL" id="ML208586">
    <property type="protein sequence ID" value="TFK62376.1"/>
    <property type="molecule type" value="Genomic_DNA"/>
</dbReference>
<keyword evidence="2" id="KW-1185">Reference proteome</keyword>
<evidence type="ECO:0000313" key="1">
    <source>
        <dbReference type="EMBL" id="TFK62376.1"/>
    </source>
</evidence>
<protein>
    <submittedName>
        <fullName evidence="1">Uncharacterized protein</fullName>
    </submittedName>
</protein>
<gene>
    <name evidence="1" type="ORF">BDN72DRAFT_848765</name>
</gene>
<name>A0ACD3A9N6_9AGAR</name>
<reference evidence="1 2" key="1">
    <citation type="journal article" date="2019" name="Nat. Ecol. Evol.">
        <title>Megaphylogeny resolves global patterns of mushroom evolution.</title>
        <authorList>
            <person name="Varga T."/>
            <person name="Krizsan K."/>
            <person name="Foldi C."/>
            <person name="Dima B."/>
            <person name="Sanchez-Garcia M."/>
            <person name="Sanchez-Ramirez S."/>
            <person name="Szollosi G.J."/>
            <person name="Szarkandi J.G."/>
            <person name="Papp V."/>
            <person name="Albert L."/>
            <person name="Andreopoulos W."/>
            <person name="Angelini C."/>
            <person name="Antonin V."/>
            <person name="Barry K.W."/>
            <person name="Bougher N.L."/>
            <person name="Buchanan P."/>
            <person name="Buyck B."/>
            <person name="Bense V."/>
            <person name="Catcheside P."/>
            <person name="Chovatia M."/>
            <person name="Cooper J."/>
            <person name="Damon W."/>
            <person name="Desjardin D."/>
            <person name="Finy P."/>
            <person name="Geml J."/>
            <person name="Haridas S."/>
            <person name="Hughes K."/>
            <person name="Justo A."/>
            <person name="Karasinski D."/>
            <person name="Kautmanova I."/>
            <person name="Kiss B."/>
            <person name="Kocsube S."/>
            <person name="Kotiranta H."/>
            <person name="LaButti K.M."/>
            <person name="Lechner B.E."/>
            <person name="Liimatainen K."/>
            <person name="Lipzen A."/>
            <person name="Lukacs Z."/>
            <person name="Mihaltcheva S."/>
            <person name="Morgado L.N."/>
            <person name="Niskanen T."/>
            <person name="Noordeloos M.E."/>
            <person name="Ohm R.A."/>
            <person name="Ortiz-Santana B."/>
            <person name="Ovrebo C."/>
            <person name="Racz N."/>
            <person name="Riley R."/>
            <person name="Savchenko A."/>
            <person name="Shiryaev A."/>
            <person name="Soop K."/>
            <person name="Spirin V."/>
            <person name="Szebenyi C."/>
            <person name="Tomsovsky M."/>
            <person name="Tulloss R.E."/>
            <person name="Uehling J."/>
            <person name="Grigoriev I.V."/>
            <person name="Vagvolgyi C."/>
            <person name="Papp T."/>
            <person name="Martin F.M."/>
            <person name="Miettinen O."/>
            <person name="Hibbett D.S."/>
            <person name="Nagy L.G."/>
        </authorList>
    </citation>
    <scope>NUCLEOTIDE SEQUENCE [LARGE SCALE GENOMIC DNA]</scope>
    <source>
        <strain evidence="1 2">NL-1719</strain>
    </source>
</reference>
<evidence type="ECO:0000313" key="2">
    <source>
        <dbReference type="Proteomes" id="UP000308600"/>
    </source>
</evidence>